<name>A0A1H8HUW0_9RHOB</name>
<keyword evidence="4" id="KW-1185">Reference proteome</keyword>
<dbReference type="InterPro" id="IPR023614">
    <property type="entry name" value="Porin_dom_sf"/>
</dbReference>
<feature type="domain" description="Porin" evidence="2">
    <location>
        <begin position="7"/>
        <end position="393"/>
    </location>
</feature>
<dbReference type="Gene3D" id="2.40.160.10">
    <property type="entry name" value="Porin"/>
    <property type="match status" value="2"/>
</dbReference>
<dbReference type="Proteomes" id="UP000199585">
    <property type="component" value="Unassembled WGS sequence"/>
</dbReference>
<feature type="chain" id="PRO_5011794886" evidence="1">
    <location>
        <begin position="21"/>
        <end position="422"/>
    </location>
</feature>
<dbReference type="GO" id="GO:0016020">
    <property type="term" value="C:membrane"/>
    <property type="evidence" value="ECO:0007669"/>
    <property type="project" value="InterPro"/>
</dbReference>
<dbReference type="STRING" id="245187.SAMN04488003_12240"/>
<feature type="signal peptide" evidence="1">
    <location>
        <begin position="1"/>
        <end position="20"/>
    </location>
</feature>
<dbReference type="AlphaFoldDB" id="A0A1H8HUW0"/>
<gene>
    <name evidence="3" type="ORF">SAMN04488003_12240</name>
</gene>
<dbReference type="SUPFAM" id="SSF56935">
    <property type="entry name" value="Porins"/>
    <property type="match status" value="2"/>
</dbReference>
<sequence>MKRILLTTTALVAFAGMAQAQQGDVMPVLDGAIVSDTGMVMADGDTQPSDIAMAPVSDTAPAGVALGADGEFGYNEEVEGGFYFEGGLGITTNAGMNMGLTAGITADVDIDFSDNELDAEGNGINDGGTFDNADVSISDFVIFVEGQGAGLYIGDTETAAATRWSGTTNMERDGFLEVGDIDDGAVDGDSVDGVIRADLDYNNFSGSVGFLLTQDGDNADLDGIDGFSMGINGTFGNFNAGVAYQEEVDAVIFDNGPIDEIVAVSAGTTFSGADVKLAYARNLTIEEDSLGFQVDYPFGPVTASAFYSFESLGDDNYGFGVAYASGAVSVGAYYHDGQDEEIGIEGSYDAGNGLIGYAGYIQNDGDSDAYEAYVAAAYELGGGASLIASYGDTGDAYTGANDEIGNTFEVNEGTTVAVSFQF</sequence>
<dbReference type="EMBL" id="FOCI01000022">
    <property type="protein sequence ID" value="SEN59932.1"/>
    <property type="molecule type" value="Genomic_DNA"/>
</dbReference>
<organism evidence="3 4">
    <name type="scientific">Loktanella fryxellensis</name>
    <dbReference type="NCBI Taxonomy" id="245187"/>
    <lineage>
        <taxon>Bacteria</taxon>
        <taxon>Pseudomonadati</taxon>
        <taxon>Pseudomonadota</taxon>
        <taxon>Alphaproteobacteria</taxon>
        <taxon>Rhodobacterales</taxon>
        <taxon>Roseobacteraceae</taxon>
        <taxon>Loktanella</taxon>
    </lineage>
</organism>
<evidence type="ECO:0000259" key="2">
    <source>
        <dbReference type="Pfam" id="PF13609"/>
    </source>
</evidence>
<evidence type="ECO:0000313" key="3">
    <source>
        <dbReference type="EMBL" id="SEN59932.1"/>
    </source>
</evidence>
<evidence type="ECO:0000313" key="4">
    <source>
        <dbReference type="Proteomes" id="UP000199585"/>
    </source>
</evidence>
<dbReference type="InterPro" id="IPR033900">
    <property type="entry name" value="Gram_neg_porin_domain"/>
</dbReference>
<reference evidence="3 4" key="1">
    <citation type="submission" date="2016-10" db="EMBL/GenBank/DDBJ databases">
        <authorList>
            <person name="de Groot N.N."/>
        </authorList>
    </citation>
    <scope>NUCLEOTIDE SEQUENCE [LARGE SCALE GENOMIC DNA]</scope>
    <source>
        <strain evidence="3 4">DSM 16213</strain>
    </source>
</reference>
<accession>A0A1H8HUW0</accession>
<dbReference type="Pfam" id="PF13609">
    <property type="entry name" value="Porin_4"/>
    <property type="match status" value="1"/>
</dbReference>
<evidence type="ECO:0000256" key="1">
    <source>
        <dbReference type="SAM" id="SignalP"/>
    </source>
</evidence>
<protein>
    <submittedName>
        <fullName evidence="3">Porin</fullName>
    </submittedName>
</protein>
<dbReference type="GO" id="GO:0015288">
    <property type="term" value="F:porin activity"/>
    <property type="evidence" value="ECO:0007669"/>
    <property type="project" value="InterPro"/>
</dbReference>
<keyword evidence="1" id="KW-0732">Signal</keyword>
<proteinExistence type="predicted"/>